<dbReference type="Pfam" id="PF00534">
    <property type="entry name" value="Glycos_transf_1"/>
    <property type="match status" value="1"/>
</dbReference>
<dbReference type="Proteomes" id="UP001284654">
    <property type="component" value="Unassembled WGS sequence"/>
</dbReference>
<keyword evidence="2 4" id="KW-0808">Transferase</keyword>
<dbReference type="SUPFAM" id="SSF53756">
    <property type="entry name" value="UDP-Glycosyltransferase/glycogen phosphorylase"/>
    <property type="match status" value="1"/>
</dbReference>
<dbReference type="GO" id="GO:1901135">
    <property type="term" value="P:carbohydrate derivative metabolic process"/>
    <property type="evidence" value="ECO:0007669"/>
    <property type="project" value="UniProtKB-ARBA"/>
</dbReference>
<dbReference type="EC" id="2.4.-.-" evidence="4"/>
<evidence type="ECO:0000259" key="3">
    <source>
        <dbReference type="Pfam" id="PF00534"/>
    </source>
</evidence>
<dbReference type="EMBL" id="JAWJYY010000001">
    <property type="protein sequence ID" value="MDV4316033.1"/>
    <property type="molecule type" value="Genomic_DNA"/>
</dbReference>
<dbReference type="PANTHER" id="PTHR12526:SF629">
    <property type="entry name" value="TEICHURONIC ACID BIOSYNTHESIS GLYCOSYLTRANSFERASE TUAH-RELATED"/>
    <property type="match status" value="1"/>
</dbReference>
<keyword evidence="1 4" id="KW-0328">Glycosyltransferase</keyword>
<evidence type="ECO:0000313" key="5">
    <source>
        <dbReference type="Proteomes" id="UP001284654"/>
    </source>
</evidence>
<organism evidence="4 5">
    <name type="scientific">Acinetobacter indicus</name>
    <dbReference type="NCBI Taxonomy" id="756892"/>
    <lineage>
        <taxon>Bacteria</taxon>
        <taxon>Pseudomonadati</taxon>
        <taxon>Pseudomonadota</taxon>
        <taxon>Gammaproteobacteria</taxon>
        <taxon>Moraxellales</taxon>
        <taxon>Moraxellaceae</taxon>
        <taxon>Acinetobacter</taxon>
    </lineage>
</organism>
<dbReference type="RefSeq" id="WP_104495428.1">
    <property type="nucleotide sequence ID" value="NZ_CP041291.1"/>
</dbReference>
<accession>A0AAW8Z637</accession>
<dbReference type="PANTHER" id="PTHR12526">
    <property type="entry name" value="GLYCOSYLTRANSFERASE"/>
    <property type="match status" value="1"/>
</dbReference>
<dbReference type="AlphaFoldDB" id="A0AAW8Z637"/>
<feature type="domain" description="Glycosyl transferase family 1" evidence="3">
    <location>
        <begin position="315"/>
        <end position="465"/>
    </location>
</feature>
<dbReference type="InterPro" id="IPR001296">
    <property type="entry name" value="Glyco_trans_1"/>
</dbReference>
<evidence type="ECO:0000256" key="1">
    <source>
        <dbReference type="ARBA" id="ARBA00022676"/>
    </source>
</evidence>
<proteinExistence type="predicted"/>
<evidence type="ECO:0000256" key="2">
    <source>
        <dbReference type="ARBA" id="ARBA00022679"/>
    </source>
</evidence>
<protein>
    <submittedName>
        <fullName evidence="4">Glycosyltransferase</fullName>
        <ecNumber evidence="4">2.4.-.-</ecNumber>
    </submittedName>
</protein>
<name>A0AAW8Z637_9GAMM</name>
<sequence length="509" mass="59439">MKEFYMLYPKISHNKTGIVVSMLRRAELLANAGYKVFLFTIQYDALTRIYFNECYASGLLTNRENIKLINLFSFFQKKEQDNHCVLIDKPHNNCEYDKNGNRVYKGKFNKNKRYEVFHDNRLTHINYFDDGILNARSKYDDYGKLCTFQTLVDKKVINEFFYDIYGKLVLKINFSYKKDVKKINSICLFDQFGMVEKEFYSLIDLAVYTLKEYICIKKNILYYFFIDRITEFFPFLLGNNPSNYFFIGTIHAAHYTNYLDIFSAPNKRYTHYFNNLDKLAALVILTHAQKEDIIKVYGESSCYKVIPHTLSKKPHSLNLPVDPLQFISLARYDKGKRLDLLIEIFAEVLKTHPDAKLNMYGFGLEYENLQLLIDSMQLTHSIKLFPFAKNINPLLQSSSMLLLTSQSESFCLVVMEALANGCPVTSFDIRYGPSEMIVHKKNGYLVEGDDKKLYAQTLIDYLNTSDVFKQGMRSNAIALSEQTSSEVVLKKWQDLIEEIEISYKNLRQS</sequence>
<gene>
    <name evidence="4" type="ORF">MSG88_09705</name>
</gene>
<reference evidence="4" key="1">
    <citation type="submission" date="2023-10" db="EMBL/GenBank/DDBJ databases">
        <authorList>
            <person name="Sykes E.M.E."/>
            <person name="Khan I.U.H."/>
            <person name="Kumar A."/>
        </authorList>
    </citation>
    <scope>NUCLEOTIDE SEQUENCE</scope>
    <source>
        <strain evidence="4">IK5</strain>
    </source>
</reference>
<dbReference type="GO" id="GO:0016757">
    <property type="term" value="F:glycosyltransferase activity"/>
    <property type="evidence" value="ECO:0007669"/>
    <property type="project" value="UniProtKB-KW"/>
</dbReference>
<comment type="caution">
    <text evidence="4">The sequence shown here is derived from an EMBL/GenBank/DDBJ whole genome shotgun (WGS) entry which is preliminary data.</text>
</comment>
<evidence type="ECO:0000313" key="4">
    <source>
        <dbReference type="EMBL" id="MDV4316033.1"/>
    </source>
</evidence>
<dbReference type="Gene3D" id="3.40.50.2000">
    <property type="entry name" value="Glycogen Phosphorylase B"/>
    <property type="match status" value="3"/>
</dbReference>